<accession>A0A328BUR6</accession>
<feature type="transmembrane region" description="Helical" evidence="1">
    <location>
        <begin position="48"/>
        <end position="76"/>
    </location>
</feature>
<protein>
    <submittedName>
        <fullName evidence="2">Uncharacterized protein</fullName>
    </submittedName>
</protein>
<reference evidence="3" key="1">
    <citation type="submission" date="2018-05" db="EMBL/GenBank/DDBJ databases">
        <authorList>
            <person name="Nie L."/>
        </authorList>
    </citation>
    <scope>NUCLEOTIDE SEQUENCE [LARGE SCALE GENOMIC DNA]</scope>
    <source>
        <strain evidence="3">NL</strain>
    </source>
</reference>
<evidence type="ECO:0000313" key="2">
    <source>
        <dbReference type="EMBL" id="RAK69624.1"/>
    </source>
</evidence>
<organism evidence="2 3">
    <name type="scientific">Hymenobacter edaphi</name>
    <dbReference type="NCBI Taxonomy" id="2211146"/>
    <lineage>
        <taxon>Bacteria</taxon>
        <taxon>Pseudomonadati</taxon>
        <taxon>Bacteroidota</taxon>
        <taxon>Cytophagia</taxon>
        <taxon>Cytophagales</taxon>
        <taxon>Hymenobacteraceae</taxon>
        <taxon>Hymenobacter</taxon>
    </lineage>
</organism>
<sequence>MSADLLSFLFLFPGNYLLLAGYGWLAYRYHRRMLRHPYRGLPGMLAAGAAFWLLFLLGLAGLLAVAYLTSLVYGLLGLRQPM</sequence>
<dbReference type="RefSeq" id="WP_111476360.1">
    <property type="nucleotide sequence ID" value="NZ_QHKM01000001.1"/>
</dbReference>
<dbReference type="Proteomes" id="UP000248553">
    <property type="component" value="Unassembled WGS sequence"/>
</dbReference>
<name>A0A328BUR6_9BACT</name>
<keyword evidence="3" id="KW-1185">Reference proteome</keyword>
<evidence type="ECO:0000256" key="1">
    <source>
        <dbReference type="SAM" id="Phobius"/>
    </source>
</evidence>
<keyword evidence="1" id="KW-1133">Transmembrane helix</keyword>
<gene>
    <name evidence="2" type="ORF">DLM85_01820</name>
</gene>
<keyword evidence="1" id="KW-0472">Membrane</keyword>
<evidence type="ECO:0000313" key="3">
    <source>
        <dbReference type="Proteomes" id="UP000248553"/>
    </source>
</evidence>
<dbReference type="EMBL" id="QHKM01000001">
    <property type="protein sequence ID" value="RAK69624.1"/>
    <property type="molecule type" value="Genomic_DNA"/>
</dbReference>
<keyword evidence="1" id="KW-0812">Transmembrane</keyword>
<comment type="caution">
    <text evidence="2">The sequence shown here is derived from an EMBL/GenBank/DDBJ whole genome shotgun (WGS) entry which is preliminary data.</text>
</comment>
<dbReference type="AlphaFoldDB" id="A0A328BUR6"/>
<proteinExistence type="predicted"/>
<feature type="transmembrane region" description="Helical" evidence="1">
    <location>
        <begin position="6"/>
        <end position="27"/>
    </location>
</feature>